<dbReference type="AlphaFoldDB" id="A0A2A3L9N0"/>
<dbReference type="Proteomes" id="UP000218842">
    <property type="component" value="Unassembled WGS sequence"/>
</dbReference>
<sequence length="119" mass="13376">MTAGEQLRAALAAALARESVKRGETIRWDEREQQHIDAACRAADAVQLLDERIEAERAGEGNGSLIVKYLAERRLQDDKVSEHLKWLQLEEFAPLKSPQHVAAGQKRWEGVYRGRKGTA</sequence>
<organism evidence="1 2">
    <name type="scientific">Mycobacterium avium subsp. hominissuis</name>
    <dbReference type="NCBI Taxonomy" id="439334"/>
    <lineage>
        <taxon>Bacteria</taxon>
        <taxon>Bacillati</taxon>
        <taxon>Actinomycetota</taxon>
        <taxon>Actinomycetes</taxon>
        <taxon>Mycobacteriales</taxon>
        <taxon>Mycobacteriaceae</taxon>
        <taxon>Mycobacterium</taxon>
        <taxon>Mycobacterium avium complex (MAC)</taxon>
    </lineage>
</organism>
<accession>A0A2A3L9N0</accession>
<proteinExistence type="predicted"/>
<protein>
    <submittedName>
        <fullName evidence="1">Uncharacterized protein</fullName>
    </submittedName>
</protein>
<gene>
    <name evidence="1" type="ORF">XV03_10080</name>
</gene>
<dbReference type="EMBL" id="LBGZ01000058">
    <property type="protein sequence ID" value="PBJ36322.1"/>
    <property type="molecule type" value="Genomic_DNA"/>
</dbReference>
<comment type="caution">
    <text evidence="1">The sequence shown here is derived from an EMBL/GenBank/DDBJ whole genome shotgun (WGS) entry which is preliminary data.</text>
</comment>
<name>A0A2A3L9N0_MYCAV</name>
<evidence type="ECO:0000313" key="2">
    <source>
        <dbReference type="Proteomes" id="UP000218842"/>
    </source>
</evidence>
<reference evidence="1 2" key="1">
    <citation type="journal article" date="2017" name="Genome Biol. Evol.">
        <title>Population Structure and Local Adaptation of MAC Lung Disease Agent Mycobacterium avium subsp. hominissuis.</title>
        <authorList>
            <person name="Yano H."/>
            <person name="Iwamoto T."/>
            <person name="Nishiuchi Y."/>
            <person name="Nakajima C."/>
            <person name="Starkova D.A."/>
            <person name="Mokrousov I."/>
            <person name="Narvskaya O."/>
            <person name="Yoshida S."/>
            <person name="Arikawa K."/>
            <person name="Nakanishi N."/>
            <person name="Osaki K."/>
            <person name="Nakagawa I."/>
            <person name="Ato M."/>
            <person name="Suzuki Y."/>
            <person name="Maruyama F."/>
        </authorList>
    </citation>
    <scope>NUCLEOTIDE SEQUENCE [LARGE SCALE GENOMIC DNA]</scope>
    <source>
        <strain evidence="1 2">OCU466</strain>
    </source>
</reference>
<evidence type="ECO:0000313" key="1">
    <source>
        <dbReference type="EMBL" id="PBJ36322.1"/>
    </source>
</evidence>